<dbReference type="EMBL" id="JYDI01000253">
    <property type="protein sequence ID" value="KRY47174.1"/>
    <property type="molecule type" value="Genomic_DNA"/>
</dbReference>
<name>A0A0V1CD44_TRIBR</name>
<accession>A0A0V1CD44</accession>
<gene>
    <name evidence="1" type="ORF">T03_1550</name>
</gene>
<protein>
    <submittedName>
        <fullName evidence="1">Uncharacterized protein</fullName>
    </submittedName>
</protein>
<comment type="caution">
    <text evidence="1">The sequence shown here is derived from an EMBL/GenBank/DDBJ whole genome shotgun (WGS) entry which is preliminary data.</text>
</comment>
<evidence type="ECO:0000313" key="1">
    <source>
        <dbReference type="EMBL" id="KRY47174.1"/>
    </source>
</evidence>
<evidence type="ECO:0000313" key="2">
    <source>
        <dbReference type="Proteomes" id="UP000054653"/>
    </source>
</evidence>
<dbReference type="AlphaFoldDB" id="A0A0V1CD44"/>
<reference evidence="1 2" key="1">
    <citation type="submission" date="2015-01" db="EMBL/GenBank/DDBJ databases">
        <title>Evolution of Trichinella species and genotypes.</title>
        <authorList>
            <person name="Korhonen P.K."/>
            <person name="Edoardo P."/>
            <person name="Giuseppe L.R."/>
            <person name="Gasser R.B."/>
        </authorList>
    </citation>
    <scope>NUCLEOTIDE SEQUENCE [LARGE SCALE GENOMIC DNA]</scope>
    <source>
        <strain evidence="1">ISS120</strain>
    </source>
</reference>
<proteinExistence type="predicted"/>
<organism evidence="1 2">
    <name type="scientific">Trichinella britovi</name>
    <name type="common">Parasitic roundworm</name>
    <dbReference type="NCBI Taxonomy" id="45882"/>
    <lineage>
        <taxon>Eukaryota</taxon>
        <taxon>Metazoa</taxon>
        <taxon>Ecdysozoa</taxon>
        <taxon>Nematoda</taxon>
        <taxon>Enoplea</taxon>
        <taxon>Dorylaimia</taxon>
        <taxon>Trichinellida</taxon>
        <taxon>Trichinellidae</taxon>
        <taxon>Trichinella</taxon>
    </lineage>
</organism>
<sequence length="90" mass="10190">MVFAYEFAYADNNNVPNANNPSKALKTDISKINTFTTSKSCFALSRSPCFATCVNRNHERKYQSPEAVNEILKNMYVDDLAFSIHEEVGF</sequence>
<keyword evidence="2" id="KW-1185">Reference proteome</keyword>
<dbReference type="Proteomes" id="UP000054653">
    <property type="component" value="Unassembled WGS sequence"/>
</dbReference>
<dbReference type="OrthoDB" id="5934636at2759"/>